<dbReference type="SMART" id="SM00345">
    <property type="entry name" value="HTH_GNTR"/>
    <property type="match status" value="1"/>
</dbReference>
<evidence type="ECO:0000256" key="2">
    <source>
        <dbReference type="ARBA" id="ARBA00023125"/>
    </source>
</evidence>
<feature type="domain" description="HTH gntR-type" evidence="4">
    <location>
        <begin position="13"/>
        <end position="81"/>
    </location>
</feature>
<keyword evidence="3" id="KW-0804">Transcription</keyword>
<evidence type="ECO:0000256" key="3">
    <source>
        <dbReference type="ARBA" id="ARBA00023163"/>
    </source>
</evidence>
<name>A0A2W2FIF5_9ACTN</name>
<dbReference type="InterPro" id="IPR050679">
    <property type="entry name" value="Bact_HTH_transcr_reg"/>
</dbReference>
<dbReference type="InterPro" id="IPR036388">
    <property type="entry name" value="WH-like_DNA-bd_sf"/>
</dbReference>
<dbReference type="PRINTS" id="PR00035">
    <property type="entry name" value="HTHGNTR"/>
</dbReference>
<dbReference type="PANTHER" id="PTHR44846">
    <property type="entry name" value="MANNOSYL-D-GLYCERATE TRANSPORT/METABOLISM SYSTEM REPRESSOR MNGR-RELATED"/>
    <property type="match status" value="1"/>
</dbReference>
<dbReference type="Proteomes" id="UP000248544">
    <property type="component" value="Unassembled WGS sequence"/>
</dbReference>
<protein>
    <submittedName>
        <fullName evidence="5">GntR family transcriptional regulator</fullName>
    </submittedName>
</protein>
<keyword evidence="2" id="KW-0238">DNA-binding</keyword>
<dbReference type="InterPro" id="IPR011663">
    <property type="entry name" value="UTRA"/>
</dbReference>
<dbReference type="InterPro" id="IPR036390">
    <property type="entry name" value="WH_DNA-bd_sf"/>
</dbReference>
<dbReference type="SMART" id="SM00866">
    <property type="entry name" value="UTRA"/>
    <property type="match status" value="1"/>
</dbReference>
<keyword evidence="1" id="KW-0805">Transcription regulation</keyword>
<accession>A0A2W2FIF5</accession>
<dbReference type="SUPFAM" id="SSF46785">
    <property type="entry name" value="Winged helix' DNA-binding domain"/>
    <property type="match status" value="1"/>
</dbReference>
<dbReference type="GO" id="GO:0003677">
    <property type="term" value="F:DNA binding"/>
    <property type="evidence" value="ECO:0007669"/>
    <property type="project" value="UniProtKB-KW"/>
</dbReference>
<evidence type="ECO:0000313" key="5">
    <source>
        <dbReference type="EMBL" id="PZG37076.1"/>
    </source>
</evidence>
<dbReference type="PANTHER" id="PTHR44846:SF1">
    <property type="entry name" value="MANNOSYL-D-GLYCERATE TRANSPORT_METABOLISM SYSTEM REPRESSOR MNGR-RELATED"/>
    <property type="match status" value="1"/>
</dbReference>
<dbReference type="PROSITE" id="PS50949">
    <property type="entry name" value="HTH_GNTR"/>
    <property type="match status" value="1"/>
</dbReference>
<sequence>MEVAGVRSADEPQVRTKRGAVRIALLAMLDAMRPGDALAPERGLAQELGVSRPTLRGVIDQLVADGRLRRKQGSGTFVAEPKIAVPLTISSFTEDMIRRGMRPSGRLLSFRRGPAGPKVGRRLAVSPREEVFTIRRLRLADGAPMAIETLYVPGDLLPHLTRDALEGRSFYELLREHGIVIASGTETIEPTVTTREESEELDVPVHAPAFLFKRLTLGDDGKALEYVRSIYRGDRYRIELELRPPH</sequence>
<dbReference type="Pfam" id="PF07702">
    <property type="entry name" value="UTRA"/>
    <property type="match status" value="1"/>
</dbReference>
<dbReference type="CDD" id="cd07377">
    <property type="entry name" value="WHTH_GntR"/>
    <property type="match status" value="1"/>
</dbReference>
<keyword evidence="6" id="KW-1185">Reference proteome</keyword>
<dbReference type="GO" id="GO:0045892">
    <property type="term" value="P:negative regulation of DNA-templated transcription"/>
    <property type="evidence" value="ECO:0007669"/>
    <property type="project" value="TreeGrafter"/>
</dbReference>
<evidence type="ECO:0000256" key="1">
    <source>
        <dbReference type="ARBA" id="ARBA00023015"/>
    </source>
</evidence>
<dbReference type="EMBL" id="POUA01000245">
    <property type="protein sequence ID" value="PZG37076.1"/>
    <property type="molecule type" value="Genomic_DNA"/>
</dbReference>
<reference evidence="5 6" key="1">
    <citation type="submission" date="2018-01" db="EMBL/GenBank/DDBJ databases">
        <title>Draft genome sequence of Sphaerisporangium sp. 7K107.</title>
        <authorList>
            <person name="Sahin N."/>
            <person name="Saygin H."/>
            <person name="Ay H."/>
        </authorList>
    </citation>
    <scope>NUCLEOTIDE SEQUENCE [LARGE SCALE GENOMIC DNA]</scope>
    <source>
        <strain evidence="5 6">7K107</strain>
    </source>
</reference>
<evidence type="ECO:0000313" key="6">
    <source>
        <dbReference type="Proteomes" id="UP000248544"/>
    </source>
</evidence>
<dbReference type="GO" id="GO:0003700">
    <property type="term" value="F:DNA-binding transcription factor activity"/>
    <property type="evidence" value="ECO:0007669"/>
    <property type="project" value="InterPro"/>
</dbReference>
<dbReference type="Gene3D" id="1.10.10.10">
    <property type="entry name" value="Winged helix-like DNA-binding domain superfamily/Winged helix DNA-binding domain"/>
    <property type="match status" value="1"/>
</dbReference>
<evidence type="ECO:0000259" key="4">
    <source>
        <dbReference type="PROSITE" id="PS50949"/>
    </source>
</evidence>
<dbReference type="InterPro" id="IPR000524">
    <property type="entry name" value="Tscrpt_reg_HTH_GntR"/>
</dbReference>
<dbReference type="Pfam" id="PF00392">
    <property type="entry name" value="GntR"/>
    <property type="match status" value="1"/>
</dbReference>
<organism evidence="5 6">
    <name type="scientific">Spongiactinospora gelatinilytica</name>
    <dbReference type="NCBI Taxonomy" id="2666298"/>
    <lineage>
        <taxon>Bacteria</taxon>
        <taxon>Bacillati</taxon>
        <taxon>Actinomycetota</taxon>
        <taxon>Actinomycetes</taxon>
        <taxon>Streptosporangiales</taxon>
        <taxon>Streptosporangiaceae</taxon>
        <taxon>Spongiactinospora</taxon>
    </lineage>
</organism>
<dbReference type="Gene3D" id="3.40.1410.10">
    <property type="entry name" value="Chorismate lyase-like"/>
    <property type="match status" value="1"/>
</dbReference>
<dbReference type="AlphaFoldDB" id="A0A2W2FIF5"/>
<proteinExistence type="predicted"/>
<dbReference type="SUPFAM" id="SSF64288">
    <property type="entry name" value="Chorismate lyase-like"/>
    <property type="match status" value="1"/>
</dbReference>
<gene>
    <name evidence="5" type="ORF">C1I98_26085</name>
</gene>
<dbReference type="InterPro" id="IPR028978">
    <property type="entry name" value="Chorismate_lyase_/UTRA_dom_sf"/>
</dbReference>
<comment type="caution">
    <text evidence="5">The sequence shown here is derived from an EMBL/GenBank/DDBJ whole genome shotgun (WGS) entry which is preliminary data.</text>
</comment>